<feature type="transmembrane region" description="Helical" evidence="1">
    <location>
        <begin position="5"/>
        <end position="25"/>
    </location>
</feature>
<evidence type="ECO:0000313" key="3">
    <source>
        <dbReference type="Proteomes" id="UP000215596"/>
    </source>
</evidence>
<reference evidence="2 3" key="1">
    <citation type="submission" date="2017-07" db="EMBL/GenBank/DDBJ databases">
        <title>Isolation and whole genome analysis of endospore-forming bacteria from heroin.</title>
        <authorList>
            <person name="Kalinowski J."/>
            <person name="Ahrens B."/>
            <person name="Al-Dilaimi A."/>
            <person name="Winkler A."/>
            <person name="Wibberg D."/>
            <person name="Schleenbecker U."/>
            <person name="Ruckert C."/>
            <person name="Wolfel R."/>
            <person name="Grass G."/>
        </authorList>
    </citation>
    <scope>NUCLEOTIDE SEQUENCE [LARGE SCALE GENOMIC DNA]</scope>
    <source>
        <strain evidence="2 3">7537-G1</strain>
    </source>
</reference>
<keyword evidence="1" id="KW-0472">Membrane</keyword>
<feature type="non-terminal residue" evidence="2">
    <location>
        <position position="80"/>
    </location>
</feature>
<sequence>MRQFIYINFISCYFGILFFLEIQLFGNIYRIARITGWEQGFTNNLILIVNISLIFLFAALYIYFISRKHQNLSNSVYITC</sequence>
<protein>
    <submittedName>
        <fullName evidence="2">Uncharacterized protein</fullName>
    </submittedName>
</protein>
<dbReference type="Proteomes" id="UP000215596">
    <property type="component" value="Unassembled WGS sequence"/>
</dbReference>
<proteinExistence type="predicted"/>
<accession>A0A268EDD9</accession>
<name>A0A268EDD9_9BACL</name>
<feature type="transmembrane region" description="Helical" evidence="1">
    <location>
        <begin position="45"/>
        <end position="65"/>
    </location>
</feature>
<keyword evidence="1" id="KW-1133">Transmembrane helix</keyword>
<gene>
    <name evidence="2" type="ORF">CHH67_25835</name>
</gene>
<comment type="caution">
    <text evidence="2">The sequence shown here is derived from an EMBL/GenBank/DDBJ whole genome shotgun (WGS) entry which is preliminary data.</text>
</comment>
<dbReference type="EMBL" id="NPBY01000162">
    <property type="protein sequence ID" value="PAD71135.1"/>
    <property type="molecule type" value="Genomic_DNA"/>
</dbReference>
<organism evidence="2 3">
    <name type="scientific">Paenibacillus campinasensis</name>
    <dbReference type="NCBI Taxonomy" id="66347"/>
    <lineage>
        <taxon>Bacteria</taxon>
        <taxon>Bacillati</taxon>
        <taxon>Bacillota</taxon>
        <taxon>Bacilli</taxon>
        <taxon>Bacillales</taxon>
        <taxon>Paenibacillaceae</taxon>
        <taxon>Paenibacillus</taxon>
    </lineage>
</organism>
<evidence type="ECO:0000256" key="1">
    <source>
        <dbReference type="SAM" id="Phobius"/>
    </source>
</evidence>
<keyword evidence="1" id="KW-0812">Transmembrane</keyword>
<dbReference type="AlphaFoldDB" id="A0A268EDD9"/>
<evidence type="ECO:0000313" key="2">
    <source>
        <dbReference type="EMBL" id="PAD71135.1"/>
    </source>
</evidence>